<dbReference type="InterPro" id="IPR036396">
    <property type="entry name" value="Cyt_P450_sf"/>
</dbReference>
<evidence type="ECO:0000256" key="1">
    <source>
        <dbReference type="ARBA" id="ARBA00010617"/>
    </source>
</evidence>
<dbReference type="STRING" id="431595.K3WN39"/>
<evidence type="ECO:0000256" key="6">
    <source>
        <dbReference type="SAM" id="Phobius"/>
    </source>
</evidence>
<dbReference type="SUPFAM" id="SSF48264">
    <property type="entry name" value="Cytochrome P450"/>
    <property type="match status" value="1"/>
</dbReference>
<keyword evidence="8" id="KW-1185">Reference proteome</keyword>
<evidence type="ECO:0000256" key="4">
    <source>
        <dbReference type="ARBA" id="ARBA00023004"/>
    </source>
</evidence>
<dbReference type="OMA" id="RRWTEDP"/>
<dbReference type="GO" id="GO:0016705">
    <property type="term" value="F:oxidoreductase activity, acting on paired donors, with incorporation or reduction of molecular oxygen"/>
    <property type="evidence" value="ECO:0007669"/>
    <property type="project" value="InterPro"/>
</dbReference>
<evidence type="ECO:0008006" key="9">
    <source>
        <dbReference type="Google" id="ProtNLM"/>
    </source>
</evidence>
<dbReference type="Gene3D" id="1.10.630.10">
    <property type="entry name" value="Cytochrome P450"/>
    <property type="match status" value="1"/>
</dbReference>
<organism evidence="7 8">
    <name type="scientific">Globisporangium ultimum (strain ATCC 200006 / CBS 805.95 / DAOM BR144)</name>
    <name type="common">Pythium ultimum</name>
    <dbReference type="NCBI Taxonomy" id="431595"/>
    <lineage>
        <taxon>Eukaryota</taxon>
        <taxon>Sar</taxon>
        <taxon>Stramenopiles</taxon>
        <taxon>Oomycota</taxon>
        <taxon>Peronosporomycetes</taxon>
        <taxon>Pythiales</taxon>
        <taxon>Pythiaceae</taxon>
        <taxon>Globisporangium</taxon>
    </lineage>
</organism>
<reference evidence="8" key="1">
    <citation type="journal article" date="2010" name="Genome Biol.">
        <title>Genome sequence of the necrotrophic plant pathogen Pythium ultimum reveals original pathogenicity mechanisms and effector repertoire.</title>
        <authorList>
            <person name="Levesque C.A."/>
            <person name="Brouwer H."/>
            <person name="Cano L."/>
            <person name="Hamilton J.P."/>
            <person name="Holt C."/>
            <person name="Huitema E."/>
            <person name="Raffaele S."/>
            <person name="Robideau G.P."/>
            <person name="Thines M."/>
            <person name="Win J."/>
            <person name="Zerillo M.M."/>
            <person name="Beakes G.W."/>
            <person name="Boore J.L."/>
            <person name="Busam D."/>
            <person name="Dumas B."/>
            <person name="Ferriera S."/>
            <person name="Fuerstenberg S.I."/>
            <person name="Gachon C.M."/>
            <person name="Gaulin E."/>
            <person name="Govers F."/>
            <person name="Grenville-Briggs L."/>
            <person name="Horner N."/>
            <person name="Hostetler J."/>
            <person name="Jiang R.H."/>
            <person name="Johnson J."/>
            <person name="Krajaejun T."/>
            <person name="Lin H."/>
            <person name="Meijer H.J."/>
            <person name="Moore B."/>
            <person name="Morris P."/>
            <person name="Phuntmart V."/>
            <person name="Puiu D."/>
            <person name="Shetty J."/>
            <person name="Stajich J.E."/>
            <person name="Tripathy S."/>
            <person name="Wawra S."/>
            <person name="van West P."/>
            <person name="Whitty B.R."/>
            <person name="Coutinho P.M."/>
            <person name="Henrissat B."/>
            <person name="Martin F."/>
            <person name="Thomas P.D."/>
            <person name="Tyler B.M."/>
            <person name="De Vries R.P."/>
            <person name="Kamoun S."/>
            <person name="Yandell M."/>
            <person name="Tisserat N."/>
            <person name="Buell C.R."/>
        </authorList>
    </citation>
    <scope>NUCLEOTIDE SEQUENCE</scope>
    <source>
        <strain evidence="8">DAOM:BR144</strain>
    </source>
</reference>
<dbReference type="Pfam" id="PF00067">
    <property type="entry name" value="p450"/>
    <property type="match status" value="1"/>
</dbReference>
<dbReference type="PRINTS" id="PR00463">
    <property type="entry name" value="EP450I"/>
</dbReference>
<keyword evidence="6" id="KW-0812">Transmembrane</keyword>
<dbReference type="EnsemblProtists" id="PYU1_T006381">
    <property type="protein sequence ID" value="PYU1_T006381"/>
    <property type="gene ID" value="PYU1_G006369"/>
</dbReference>
<dbReference type="VEuPathDB" id="FungiDB:PYU1_G006369"/>
<evidence type="ECO:0000313" key="8">
    <source>
        <dbReference type="Proteomes" id="UP000019132"/>
    </source>
</evidence>
<dbReference type="GO" id="GO:0004497">
    <property type="term" value="F:monooxygenase activity"/>
    <property type="evidence" value="ECO:0007669"/>
    <property type="project" value="InterPro"/>
</dbReference>
<keyword evidence="6" id="KW-1133">Transmembrane helix</keyword>
<dbReference type="PANTHER" id="PTHR24296">
    <property type="entry name" value="CYTOCHROME P450"/>
    <property type="match status" value="1"/>
</dbReference>
<dbReference type="CDD" id="cd11064">
    <property type="entry name" value="CYP86A"/>
    <property type="match status" value="1"/>
</dbReference>
<dbReference type="InParanoid" id="K3WN39"/>
<accession>K3WN39</accession>
<dbReference type="InterPro" id="IPR001128">
    <property type="entry name" value="Cyt_P450"/>
</dbReference>
<evidence type="ECO:0000256" key="5">
    <source>
        <dbReference type="PIRSR" id="PIRSR602401-1"/>
    </source>
</evidence>
<keyword evidence="2 5" id="KW-0479">Metal-binding</keyword>
<keyword evidence="4 5" id="KW-0408">Iron</keyword>
<dbReference type="eggNOG" id="KOG0157">
    <property type="taxonomic scope" value="Eukaryota"/>
</dbReference>
<protein>
    <recommendedName>
        <fullName evidence="9">Cytochrome P450</fullName>
    </recommendedName>
</protein>
<dbReference type="AlphaFoldDB" id="K3WN39"/>
<sequence length="534" mass="60205">MGEDSALHALCTPAVLVVTSAAVLLGYLAFPSAAERAVRHLPQPATTLPIVYNTFDILLRYPDRIYDFLLDETRKQNGQMWRVKAMGRPVTIVLTSPAAFEHVLKTKFEDFGKGELNSVTLYDVLGKGIFAVDGMLWMHQRKTASHLFSLQMMRDTMEHAVMHYTEILCKCLAGIAETQETVNIKRMLDLFTMDVFTKIGFGVDLHGLESNENPEFLDAFERASLNLLSRFQVPVWSWQLRKWLNVGKEKQMAKDVKVINDFTLNIIKRSMEEARTKSDADAKAKDLISLFLEKESTGYSNGAYNGSINTDVTLIRDMTMSFLAAGRDTTSQSMAWFLLMLNRSPSILTRVRQEIYDKLPKLRNSTTMIVPSMEDVQQLTFLEAALRESIRLNPVVAMNARTALRDTTLHDGTFIKAGTRVALPHYAMARLTQVWGDDAEVYNPDRWIDRATGKLIEVSPFKFTAFLGGPRMCLGMKFALLEMKIAMAAVLSKFDFTTERDPMKYTYRPSITLTIRGPVNVTVRSVDAAAGTEQ</sequence>
<evidence type="ECO:0000256" key="3">
    <source>
        <dbReference type="ARBA" id="ARBA00023002"/>
    </source>
</evidence>
<feature type="transmembrane region" description="Helical" evidence="6">
    <location>
        <begin position="6"/>
        <end position="30"/>
    </location>
</feature>
<proteinExistence type="inferred from homology"/>
<dbReference type="PRINTS" id="PR00385">
    <property type="entry name" value="P450"/>
</dbReference>
<keyword evidence="3" id="KW-0560">Oxidoreductase</keyword>
<name>K3WN39_GLOUD</name>
<evidence type="ECO:0000313" key="7">
    <source>
        <dbReference type="EnsemblProtists" id="PYU1_T006381"/>
    </source>
</evidence>
<dbReference type="Proteomes" id="UP000019132">
    <property type="component" value="Unassembled WGS sequence"/>
</dbReference>
<reference evidence="8" key="2">
    <citation type="submission" date="2010-04" db="EMBL/GenBank/DDBJ databases">
        <authorList>
            <person name="Buell R."/>
            <person name="Hamilton J."/>
            <person name="Hostetler J."/>
        </authorList>
    </citation>
    <scope>NUCLEOTIDE SEQUENCE [LARGE SCALE GENOMIC DNA]</scope>
    <source>
        <strain evidence="8">DAOM:BR144</strain>
    </source>
</reference>
<feature type="binding site" description="axial binding residue" evidence="5">
    <location>
        <position position="473"/>
    </location>
    <ligand>
        <name>heme</name>
        <dbReference type="ChEBI" id="CHEBI:30413"/>
    </ligand>
    <ligandPart>
        <name>Fe</name>
        <dbReference type="ChEBI" id="CHEBI:18248"/>
    </ligandPart>
</feature>
<reference evidence="7" key="3">
    <citation type="submission" date="2015-02" db="UniProtKB">
        <authorList>
            <consortium name="EnsemblProtists"/>
        </authorList>
    </citation>
    <scope>IDENTIFICATION</scope>
    <source>
        <strain evidence="7">DAOM BR144</strain>
    </source>
</reference>
<dbReference type="GO" id="GO:0020037">
    <property type="term" value="F:heme binding"/>
    <property type="evidence" value="ECO:0007669"/>
    <property type="project" value="InterPro"/>
</dbReference>
<dbReference type="EMBL" id="GL376604">
    <property type="status" value="NOT_ANNOTATED_CDS"/>
    <property type="molecule type" value="Genomic_DNA"/>
</dbReference>
<keyword evidence="6" id="KW-0472">Membrane</keyword>
<dbReference type="InterPro" id="IPR002401">
    <property type="entry name" value="Cyt_P450_E_grp-I"/>
</dbReference>
<keyword evidence="5" id="KW-0349">Heme</keyword>
<dbReference type="GO" id="GO:0005506">
    <property type="term" value="F:iron ion binding"/>
    <property type="evidence" value="ECO:0007669"/>
    <property type="project" value="InterPro"/>
</dbReference>
<dbReference type="HOGENOM" id="CLU_001570_27_2_1"/>
<comment type="similarity">
    <text evidence="1">Belongs to the cytochrome P450 family.</text>
</comment>
<evidence type="ECO:0000256" key="2">
    <source>
        <dbReference type="ARBA" id="ARBA00022723"/>
    </source>
</evidence>
<comment type="cofactor">
    <cofactor evidence="5">
        <name>heme</name>
        <dbReference type="ChEBI" id="CHEBI:30413"/>
    </cofactor>
</comment>